<dbReference type="Proteomes" id="UP001222027">
    <property type="component" value="Unassembled WGS sequence"/>
</dbReference>
<dbReference type="AlphaFoldDB" id="A0AAV8PD67"/>
<protein>
    <submittedName>
        <fullName evidence="4">Uncharacterized protein</fullName>
    </submittedName>
</protein>
<dbReference type="GO" id="GO:0032875">
    <property type="term" value="P:regulation of DNA endoreduplication"/>
    <property type="evidence" value="ECO:0007669"/>
    <property type="project" value="InterPro"/>
</dbReference>
<dbReference type="PANTHER" id="PTHR33142">
    <property type="entry name" value="CYCLIN-DEPENDENT PROTEIN KINASE INHIBITOR SMR13"/>
    <property type="match status" value="1"/>
</dbReference>
<gene>
    <name evidence="4" type="ORF">OPV22_021613</name>
</gene>
<comment type="caution">
    <text evidence="4">The sequence shown here is derived from an EMBL/GenBank/DDBJ whole genome shotgun (WGS) entry which is preliminary data.</text>
</comment>
<keyword evidence="1" id="KW-0649">Protein kinase inhibitor</keyword>
<evidence type="ECO:0000256" key="1">
    <source>
        <dbReference type="ARBA" id="ARBA00023013"/>
    </source>
</evidence>
<feature type="compositionally biased region" description="Basic and acidic residues" evidence="3">
    <location>
        <begin position="25"/>
        <end position="38"/>
    </location>
</feature>
<keyword evidence="2" id="KW-0131">Cell cycle</keyword>
<proteinExistence type="predicted"/>
<dbReference type="PANTHER" id="PTHR33142:SF8">
    <property type="entry name" value="CYCLIN-DEPENDENT PROTEIN KINASE INHIBITOR SMR9"/>
    <property type="match status" value="1"/>
</dbReference>
<dbReference type="InterPro" id="IPR040389">
    <property type="entry name" value="SMR"/>
</dbReference>
<evidence type="ECO:0000313" key="4">
    <source>
        <dbReference type="EMBL" id="KAJ8477886.1"/>
    </source>
</evidence>
<reference evidence="4 5" key="1">
    <citation type="submission" date="2022-12" db="EMBL/GenBank/DDBJ databases">
        <title>Chromosome-scale assembly of the Ensete ventricosum genome.</title>
        <authorList>
            <person name="Dussert Y."/>
            <person name="Stocks J."/>
            <person name="Wendawek A."/>
            <person name="Woldeyes F."/>
            <person name="Nichols R.A."/>
            <person name="Borrell J.S."/>
        </authorList>
    </citation>
    <scope>NUCLEOTIDE SEQUENCE [LARGE SCALE GENOMIC DNA]</scope>
    <source>
        <strain evidence="5">cv. Maze</strain>
        <tissue evidence="4">Seeds</tissue>
    </source>
</reference>
<feature type="region of interest" description="Disordered" evidence="3">
    <location>
        <begin position="1"/>
        <end position="109"/>
    </location>
</feature>
<accession>A0AAV8PD67</accession>
<sequence>MESEGGETCPTPLIPSSSSISSEESGNKAEVKLTGKLEQEEEVNQSKGDDGAAAAAAAANDDEGYHTPTSPRHRIPVPLKCPPPPRKPSSMLCSKRKVKNSRTQGQAGRGLGDLSLQVFEEIAPVAKKARGDAATAER</sequence>
<organism evidence="4 5">
    <name type="scientific">Ensete ventricosum</name>
    <name type="common">Abyssinian banana</name>
    <name type="synonym">Musa ensete</name>
    <dbReference type="NCBI Taxonomy" id="4639"/>
    <lineage>
        <taxon>Eukaryota</taxon>
        <taxon>Viridiplantae</taxon>
        <taxon>Streptophyta</taxon>
        <taxon>Embryophyta</taxon>
        <taxon>Tracheophyta</taxon>
        <taxon>Spermatophyta</taxon>
        <taxon>Magnoliopsida</taxon>
        <taxon>Liliopsida</taxon>
        <taxon>Zingiberales</taxon>
        <taxon>Musaceae</taxon>
        <taxon>Ensete</taxon>
    </lineage>
</organism>
<keyword evidence="5" id="KW-1185">Reference proteome</keyword>
<evidence type="ECO:0000313" key="5">
    <source>
        <dbReference type="Proteomes" id="UP001222027"/>
    </source>
</evidence>
<evidence type="ECO:0000256" key="3">
    <source>
        <dbReference type="SAM" id="MobiDB-lite"/>
    </source>
</evidence>
<dbReference type="GO" id="GO:0004860">
    <property type="term" value="F:protein kinase inhibitor activity"/>
    <property type="evidence" value="ECO:0007669"/>
    <property type="project" value="UniProtKB-KW"/>
</dbReference>
<evidence type="ECO:0000256" key="2">
    <source>
        <dbReference type="ARBA" id="ARBA00023306"/>
    </source>
</evidence>
<name>A0AAV8PD67_ENSVE</name>
<dbReference type="EMBL" id="JAQQAF010000006">
    <property type="protein sequence ID" value="KAJ8477886.1"/>
    <property type="molecule type" value="Genomic_DNA"/>
</dbReference>